<dbReference type="EMBL" id="KV425916">
    <property type="protein sequence ID" value="KZV98624.1"/>
    <property type="molecule type" value="Genomic_DNA"/>
</dbReference>
<name>A0A165M178_EXIGL</name>
<evidence type="ECO:0000313" key="2">
    <source>
        <dbReference type="EMBL" id="KZV98624.1"/>
    </source>
</evidence>
<organism evidence="2 3">
    <name type="scientific">Exidia glandulosa HHB12029</name>
    <dbReference type="NCBI Taxonomy" id="1314781"/>
    <lineage>
        <taxon>Eukaryota</taxon>
        <taxon>Fungi</taxon>
        <taxon>Dikarya</taxon>
        <taxon>Basidiomycota</taxon>
        <taxon>Agaricomycotina</taxon>
        <taxon>Agaricomycetes</taxon>
        <taxon>Auriculariales</taxon>
        <taxon>Exidiaceae</taxon>
        <taxon>Exidia</taxon>
    </lineage>
</organism>
<proteinExistence type="predicted"/>
<feature type="region of interest" description="Disordered" evidence="1">
    <location>
        <begin position="64"/>
        <end position="120"/>
    </location>
</feature>
<dbReference type="AlphaFoldDB" id="A0A165M178"/>
<keyword evidence="3" id="KW-1185">Reference proteome</keyword>
<evidence type="ECO:0000256" key="1">
    <source>
        <dbReference type="SAM" id="MobiDB-lite"/>
    </source>
</evidence>
<feature type="compositionally biased region" description="Pro residues" evidence="1">
    <location>
        <begin position="75"/>
        <end position="93"/>
    </location>
</feature>
<reference evidence="2 3" key="1">
    <citation type="journal article" date="2016" name="Mol. Biol. Evol.">
        <title>Comparative Genomics of Early-Diverging Mushroom-Forming Fungi Provides Insights into the Origins of Lignocellulose Decay Capabilities.</title>
        <authorList>
            <person name="Nagy L.G."/>
            <person name="Riley R."/>
            <person name="Tritt A."/>
            <person name="Adam C."/>
            <person name="Daum C."/>
            <person name="Floudas D."/>
            <person name="Sun H."/>
            <person name="Yadav J.S."/>
            <person name="Pangilinan J."/>
            <person name="Larsson K.H."/>
            <person name="Matsuura K."/>
            <person name="Barry K."/>
            <person name="Labutti K."/>
            <person name="Kuo R."/>
            <person name="Ohm R.A."/>
            <person name="Bhattacharya S.S."/>
            <person name="Shirouzu T."/>
            <person name="Yoshinaga Y."/>
            <person name="Martin F.M."/>
            <person name="Grigoriev I.V."/>
            <person name="Hibbett D.S."/>
        </authorList>
    </citation>
    <scope>NUCLEOTIDE SEQUENCE [LARGE SCALE GENOMIC DNA]</scope>
    <source>
        <strain evidence="2 3">HHB12029</strain>
    </source>
</reference>
<dbReference type="Proteomes" id="UP000077266">
    <property type="component" value="Unassembled WGS sequence"/>
</dbReference>
<gene>
    <name evidence="2" type="ORF">EXIGLDRAFT_763304</name>
</gene>
<accession>A0A165M178</accession>
<evidence type="ECO:0000313" key="3">
    <source>
        <dbReference type="Proteomes" id="UP000077266"/>
    </source>
</evidence>
<sequence>MPKHLRDASAAWATFEHAFTVVRSKLGRVLPPPPPRDPLTLGDSPRVRRLCAIPLPVLTVCPAPSRPFLTRPGPTGLPPLSQPAPIPPHPPPRVLSHPNGPTSTSTCTSLYFTTPPSTYT</sequence>
<dbReference type="InParanoid" id="A0A165M178"/>
<feature type="compositionally biased region" description="Polar residues" evidence="1">
    <location>
        <begin position="99"/>
        <end position="120"/>
    </location>
</feature>
<protein>
    <submittedName>
        <fullName evidence="2">Uncharacterized protein</fullName>
    </submittedName>
</protein>